<dbReference type="PROSITE" id="PS50263">
    <property type="entry name" value="CN_HYDROLASE"/>
    <property type="match status" value="1"/>
</dbReference>
<proteinExistence type="inferred from homology"/>
<dbReference type="CDD" id="cd07564">
    <property type="entry name" value="nitrilases_CHs"/>
    <property type="match status" value="1"/>
</dbReference>
<keyword evidence="4" id="KW-0378">Hydrolase</keyword>
<gene>
    <name evidence="4" type="ORF">OE749_13110</name>
</gene>
<dbReference type="SUPFAM" id="SSF56317">
    <property type="entry name" value="Carbon-nitrogen hydrolase"/>
    <property type="match status" value="1"/>
</dbReference>
<dbReference type="PROSITE" id="PS00921">
    <property type="entry name" value="NITRIL_CHT_2"/>
    <property type="match status" value="1"/>
</dbReference>
<dbReference type="PANTHER" id="PTHR46044:SF1">
    <property type="entry name" value="CN HYDROLASE DOMAIN-CONTAINING PROTEIN"/>
    <property type="match status" value="1"/>
</dbReference>
<dbReference type="Proteomes" id="UP001652504">
    <property type="component" value="Unassembled WGS sequence"/>
</dbReference>
<dbReference type="PROSITE" id="PS00920">
    <property type="entry name" value="NITRIL_CHT_1"/>
    <property type="match status" value="1"/>
</dbReference>
<evidence type="ECO:0000256" key="2">
    <source>
        <dbReference type="PROSITE-ProRule" id="PRU10139"/>
    </source>
</evidence>
<comment type="similarity">
    <text evidence="1">Belongs to the carbon-nitrogen hydrolase superfamily. Nitrilase family.</text>
</comment>
<comment type="caution">
    <text evidence="4">The sequence shown here is derived from an EMBL/GenBank/DDBJ whole genome shotgun (WGS) entry which is preliminary data.</text>
</comment>
<dbReference type="InterPro" id="IPR044149">
    <property type="entry name" value="Nitrilases_CHs"/>
</dbReference>
<organism evidence="4 5">
    <name type="scientific">Fluctibacter corallii</name>
    <dbReference type="NCBI Taxonomy" id="2984329"/>
    <lineage>
        <taxon>Bacteria</taxon>
        <taxon>Pseudomonadati</taxon>
        <taxon>Pseudomonadota</taxon>
        <taxon>Gammaproteobacteria</taxon>
        <taxon>Alteromonadales</taxon>
        <taxon>Alteromonadaceae</taxon>
        <taxon>Fluctibacter</taxon>
    </lineage>
</organism>
<feature type="active site" description="Proton acceptor" evidence="2">
    <location>
        <position position="47"/>
    </location>
</feature>
<evidence type="ECO:0000313" key="4">
    <source>
        <dbReference type="EMBL" id="MCV2885630.1"/>
    </source>
</evidence>
<accession>A0ABT3AAC7</accession>
<dbReference type="RefSeq" id="WP_263712912.1">
    <property type="nucleotide sequence ID" value="NZ_JAOWKX010000006.1"/>
</dbReference>
<feature type="domain" description="CN hydrolase" evidence="3">
    <location>
        <begin position="7"/>
        <end position="280"/>
    </location>
</feature>
<dbReference type="InterPro" id="IPR003010">
    <property type="entry name" value="C-N_Hydrolase"/>
</dbReference>
<keyword evidence="5" id="KW-1185">Reference proteome</keyword>
<dbReference type="InterPro" id="IPR000132">
    <property type="entry name" value="Nitrilase/CN_hydratase_CS"/>
</dbReference>
<dbReference type="Pfam" id="PF00795">
    <property type="entry name" value="CN_hydrolase"/>
    <property type="match status" value="1"/>
</dbReference>
<sequence length="318" mass="34979">MSHASTLTVAIGQVAPLWLNRVKTLEKVMQAVSEAADRGAGFIAFGETLLPGYPIWLERTGGAQFNHPAQKRMQRHYLEQAVNVERGDLTPLCELAKARKIAIVIGCAERPDDRGGHSIYCSMVLIGDDGEIKHIHRKLMPTYEERLTWSVGDGNGLRTHKVGPFTVGALNCWENWLPLARAALYGQGENLHVGIWPGGEHNTRDTAPFIAKEGRCYSMAASAILRPSDIPSNTPLFDEIMSDAPAHFSNGGSCLASPTGEWIISPQVGNEGIFVAEIDFALVLEERHNFDPAGHYSRPDVLSLNINRQRQHTLNIVD</sequence>
<evidence type="ECO:0000313" key="5">
    <source>
        <dbReference type="Proteomes" id="UP001652504"/>
    </source>
</evidence>
<dbReference type="Gene3D" id="3.60.110.10">
    <property type="entry name" value="Carbon-nitrogen hydrolase"/>
    <property type="match status" value="1"/>
</dbReference>
<dbReference type="InterPro" id="IPR036526">
    <property type="entry name" value="C-N_Hydrolase_sf"/>
</dbReference>
<dbReference type="GO" id="GO:0016787">
    <property type="term" value="F:hydrolase activity"/>
    <property type="evidence" value="ECO:0007669"/>
    <property type="project" value="UniProtKB-KW"/>
</dbReference>
<reference evidence="4 5" key="1">
    <citation type="submission" date="2022-10" db="EMBL/GenBank/DDBJ databases">
        <title>Aestuariibacter sp. AA17 isolated from Montipora capitata coral fragment.</title>
        <authorList>
            <person name="Emsley S.A."/>
            <person name="Pfannmuller K.M."/>
            <person name="Loughran R.M."/>
            <person name="Shlafstein M."/>
            <person name="Papke E."/>
            <person name="Saw J.H."/>
            <person name="Ushijima B."/>
            <person name="Videau P."/>
        </authorList>
    </citation>
    <scope>NUCLEOTIDE SEQUENCE [LARGE SCALE GENOMIC DNA]</scope>
    <source>
        <strain evidence="4 5">AA17</strain>
    </source>
</reference>
<protein>
    <submittedName>
        <fullName evidence="4">Carbon-nitrogen hydrolase family protein</fullName>
    </submittedName>
</protein>
<dbReference type="EMBL" id="JAOWKX010000006">
    <property type="protein sequence ID" value="MCV2885630.1"/>
    <property type="molecule type" value="Genomic_DNA"/>
</dbReference>
<evidence type="ECO:0000259" key="3">
    <source>
        <dbReference type="PROSITE" id="PS50263"/>
    </source>
</evidence>
<evidence type="ECO:0000256" key="1">
    <source>
        <dbReference type="ARBA" id="ARBA00008129"/>
    </source>
</evidence>
<name>A0ABT3AAC7_9ALTE</name>
<dbReference type="PANTHER" id="PTHR46044">
    <property type="entry name" value="NITRILASE"/>
    <property type="match status" value="1"/>
</dbReference>